<dbReference type="EMBL" id="CP007057">
    <property type="protein sequence ID" value="AHG01780.1"/>
    <property type="molecule type" value="Genomic_DNA"/>
</dbReference>
<reference evidence="1 2" key="1">
    <citation type="submission" date="2014-01" db="EMBL/GenBank/DDBJ databases">
        <authorList>
            <consortium name="DOE Joint Genome Institute"/>
            <person name="Anderson I."/>
            <person name="Huntemann M."/>
            <person name="Han J."/>
            <person name="Chen A."/>
            <person name="Kyrpides N."/>
            <person name="Mavromatis K."/>
            <person name="Markowitz V."/>
            <person name="Palaniappan K."/>
            <person name="Ivanova N."/>
            <person name="Schaumberg A."/>
            <person name="Pati A."/>
            <person name="Liolios K."/>
            <person name="Nordberg H.P."/>
            <person name="Cantor M.N."/>
            <person name="Hua S.X."/>
            <person name="Woyke T."/>
        </authorList>
    </citation>
    <scope>NUCLEOTIDE SEQUENCE [LARGE SCALE GENOMIC DNA]</scope>
    <source>
        <strain evidence="1 2">XH-48</strain>
        <plasmid evidence="2">2</plasmid>
    </source>
</reference>
<organism evidence="1 2">
    <name type="scientific">Halostagnicola larsenii XH-48</name>
    <dbReference type="NCBI Taxonomy" id="797299"/>
    <lineage>
        <taxon>Archaea</taxon>
        <taxon>Methanobacteriati</taxon>
        <taxon>Methanobacteriota</taxon>
        <taxon>Stenosarchaea group</taxon>
        <taxon>Halobacteria</taxon>
        <taxon>Halobacteriales</taxon>
        <taxon>Natrialbaceae</taxon>
        <taxon>Halostagnicola</taxon>
    </lineage>
</organism>
<dbReference type="Proteomes" id="UP000019024">
    <property type="component" value="Plasmid unnamed2"/>
</dbReference>
<dbReference type="KEGG" id="hlr:HALLA_00385"/>
<accession>W0JX50</accession>
<keyword evidence="2" id="KW-1185">Reference proteome</keyword>
<protein>
    <submittedName>
        <fullName evidence="1">Uncharacterized protein</fullName>
    </submittedName>
</protein>
<name>W0JX50_9EURY</name>
<evidence type="ECO:0000313" key="2">
    <source>
        <dbReference type="Proteomes" id="UP000019024"/>
    </source>
</evidence>
<sequence length="46" mass="5396">MTTRADEDRRRFVPAFRYEDLVGGITLTDRGSRLDPSLLELRRQLC</sequence>
<keyword evidence="1" id="KW-0614">Plasmid</keyword>
<dbReference type="AlphaFoldDB" id="W0JX50"/>
<evidence type="ECO:0000313" key="1">
    <source>
        <dbReference type="EMBL" id="AHG01780.1"/>
    </source>
</evidence>
<proteinExistence type="predicted"/>
<dbReference type="HOGENOM" id="CLU_3178469_0_0_2"/>
<geneLocation type="plasmid" evidence="1">
    <name>unnamed</name>
</geneLocation>
<gene>
    <name evidence="1" type="ORF">HALLA_00385</name>
</gene>